<feature type="compositionally biased region" description="Basic and acidic residues" evidence="1">
    <location>
        <begin position="397"/>
        <end position="415"/>
    </location>
</feature>
<feature type="compositionally biased region" description="Polar residues" evidence="1">
    <location>
        <begin position="434"/>
        <end position="447"/>
    </location>
</feature>
<protein>
    <submittedName>
        <fullName evidence="2">Uncharacterized protein</fullName>
    </submittedName>
</protein>
<feature type="region of interest" description="Disordered" evidence="1">
    <location>
        <begin position="389"/>
        <end position="447"/>
    </location>
</feature>
<dbReference type="AlphaFoldDB" id="A0A8H5C2C4"/>
<dbReference type="OrthoDB" id="2661877at2759"/>
<evidence type="ECO:0000313" key="2">
    <source>
        <dbReference type="EMBL" id="KAF5333947.1"/>
    </source>
</evidence>
<dbReference type="EMBL" id="JAACJM010000277">
    <property type="protein sequence ID" value="KAF5333947.1"/>
    <property type="molecule type" value="Genomic_DNA"/>
</dbReference>
<evidence type="ECO:0000256" key="1">
    <source>
        <dbReference type="SAM" id="MobiDB-lite"/>
    </source>
</evidence>
<accession>A0A8H5C2C4</accession>
<gene>
    <name evidence="2" type="ORF">D9758_017595</name>
</gene>
<name>A0A8H5C2C4_9AGAR</name>
<organism evidence="2 3">
    <name type="scientific">Tetrapyrgos nigripes</name>
    <dbReference type="NCBI Taxonomy" id="182062"/>
    <lineage>
        <taxon>Eukaryota</taxon>
        <taxon>Fungi</taxon>
        <taxon>Dikarya</taxon>
        <taxon>Basidiomycota</taxon>
        <taxon>Agaricomycotina</taxon>
        <taxon>Agaricomycetes</taxon>
        <taxon>Agaricomycetidae</taxon>
        <taxon>Agaricales</taxon>
        <taxon>Marasmiineae</taxon>
        <taxon>Marasmiaceae</taxon>
        <taxon>Tetrapyrgos</taxon>
    </lineage>
</organism>
<dbReference type="Proteomes" id="UP000559256">
    <property type="component" value="Unassembled WGS sequence"/>
</dbReference>
<reference evidence="2 3" key="1">
    <citation type="journal article" date="2020" name="ISME J.">
        <title>Uncovering the hidden diversity of litter-decomposition mechanisms in mushroom-forming fungi.</title>
        <authorList>
            <person name="Floudas D."/>
            <person name="Bentzer J."/>
            <person name="Ahren D."/>
            <person name="Johansson T."/>
            <person name="Persson P."/>
            <person name="Tunlid A."/>
        </authorList>
    </citation>
    <scope>NUCLEOTIDE SEQUENCE [LARGE SCALE GENOMIC DNA]</scope>
    <source>
        <strain evidence="2 3">CBS 291.85</strain>
    </source>
</reference>
<comment type="caution">
    <text evidence="2">The sequence shown here is derived from an EMBL/GenBank/DDBJ whole genome shotgun (WGS) entry which is preliminary data.</text>
</comment>
<sequence>MRYLHAVSISLACTLDILFHTLFHFSPYECFHFDFCPATISSPPPSAGDCDMDMTDLTQPTIRTVSVPVAKTSASAKNEILESLSHLSPAIAAMYLVSQHPLFWQIVDCTDPDGLTTTSAWSQSHCEIINKTPLTSFFVPQKIDIGRLQSTRACFAGELIAKRHQFEQDPIISEIFDNLAFYYNVVSTIIAASWTEVWAKAGKESYPGWRQNKSDTRYDMLFSTNPLFTGFSHAEAPRVDRSAIANALASRNRGLTSQQPPGEPTFSAFITLPDTIIVITSSDHDLWYLAQMNDNQRKYESLAKEHDLSNIRVITPYILNADSVTVHPSDYHNVFMPGTQFAVLFWVRFADFGTPTGHLNISMLNELPSTTAQLHKFYNVIFRDYPNSPPSPCKRPHGSDNDNLRSDTEDSHSDSDGAPSPSKKLKGVAKNTCAGCSSSTRASKNCK</sequence>
<evidence type="ECO:0000313" key="3">
    <source>
        <dbReference type="Proteomes" id="UP000559256"/>
    </source>
</evidence>
<keyword evidence="3" id="KW-1185">Reference proteome</keyword>
<proteinExistence type="predicted"/>